<evidence type="ECO:0000313" key="6">
    <source>
        <dbReference type="Proteomes" id="UP000054516"/>
    </source>
</evidence>
<keyword evidence="2" id="KW-0863">Zinc-finger</keyword>
<dbReference type="OMA" id="WPAVRIN"/>
<evidence type="ECO:0000256" key="2">
    <source>
        <dbReference type="ARBA" id="ARBA00022771"/>
    </source>
</evidence>
<dbReference type="GO" id="GO:0008270">
    <property type="term" value="F:zinc ion binding"/>
    <property type="evidence" value="ECO:0007669"/>
    <property type="project" value="UniProtKB-KW"/>
</dbReference>
<dbReference type="SUPFAM" id="SSF144232">
    <property type="entry name" value="HIT/MYND zinc finger-like"/>
    <property type="match status" value="1"/>
</dbReference>
<dbReference type="AlphaFoldDB" id="A0A1W2TSV9"/>
<sequence>METQPGLMATQTHEEGVRCSNATEGHAAHVFDPVDGQEDQNVLGCCTVCDSAAGMRCPSCGTAYCNKICFAKDWPHHKALCKPLKEEFSHSKAPKNHVRAIIFAVDSIKPAWIWLDLKALDIAIVRALGITIRRPFSKAVSKLEITDINKGFTARKIGHGIRQFIAPNVRDGGQNINKSIFALADPGSLKTYFGAVIFLSFRTIETDGAPKVYYTNATPRDLRMIIEWFLTRHENPCVSARNRLPIKSYGKPGERASLWPAVRINCDGDIPRLSSLAGKVIDQIQNVQVLVQDTFNRRYECELANKVGLPWVVQLCYGTYDPISHQGNLSYITNLAGRFFAPKIPDYFERWGITSSMSPLRFQREVQNIPCGSLLIIHKYGCQIDKAHVAALVKFFNACLIIEGDPLEVITRENFESFWLQWVDEAMGALKAIFPSPYNTNSAAETDPVPLTEEEIEEARKKVTDLLLEKAEDALD</sequence>
<evidence type="ECO:0000313" key="5">
    <source>
        <dbReference type="EMBL" id="GAP91623.1"/>
    </source>
</evidence>
<keyword evidence="3" id="KW-0862">Zinc</keyword>
<dbReference type="OrthoDB" id="437457at2759"/>
<dbReference type="EMBL" id="DF977509">
    <property type="protein sequence ID" value="GAP91623.1"/>
    <property type="molecule type" value="Genomic_DNA"/>
</dbReference>
<evidence type="ECO:0000259" key="4">
    <source>
        <dbReference type="Pfam" id="PF01753"/>
    </source>
</evidence>
<proteinExistence type="predicted"/>
<gene>
    <name evidence="5" type="ORF">SAMD00023353_6400260</name>
</gene>
<dbReference type="STRING" id="77044.A0A1W2TSV9"/>
<protein>
    <submittedName>
        <fullName evidence="5">Putative zinc finger mynd-type protein</fullName>
    </submittedName>
</protein>
<evidence type="ECO:0000256" key="1">
    <source>
        <dbReference type="ARBA" id="ARBA00022723"/>
    </source>
</evidence>
<evidence type="ECO:0000256" key="3">
    <source>
        <dbReference type="ARBA" id="ARBA00022833"/>
    </source>
</evidence>
<dbReference type="Pfam" id="PF01753">
    <property type="entry name" value="zf-MYND"/>
    <property type="match status" value="1"/>
</dbReference>
<dbReference type="Gene3D" id="6.10.140.2220">
    <property type="match status" value="1"/>
</dbReference>
<dbReference type="Proteomes" id="UP000054516">
    <property type="component" value="Unassembled WGS sequence"/>
</dbReference>
<name>A0A1W2TSV9_ROSNE</name>
<dbReference type="InterPro" id="IPR002893">
    <property type="entry name" value="Znf_MYND"/>
</dbReference>
<reference evidence="5" key="1">
    <citation type="submission" date="2016-03" db="EMBL/GenBank/DDBJ databases">
        <title>Draft genome sequence of Rosellinia necatrix.</title>
        <authorList>
            <person name="Kanematsu S."/>
        </authorList>
    </citation>
    <scope>NUCLEOTIDE SEQUENCE [LARGE SCALE GENOMIC DNA]</scope>
    <source>
        <strain evidence="5">W97</strain>
    </source>
</reference>
<feature type="domain" description="MYND-type" evidence="4">
    <location>
        <begin position="46"/>
        <end position="81"/>
    </location>
</feature>
<keyword evidence="6" id="KW-1185">Reference proteome</keyword>
<accession>A0A1W2TSV9</accession>
<keyword evidence="1" id="KW-0479">Metal-binding</keyword>
<organism evidence="5">
    <name type="scientific">Rosellinia necatrix</name>
    <name type="common">White root-rot fungus</name>
    <dbReference type="NCBI Taxonomy" id="77044"/>
    <lineage>
        <taxon>Eukaryota</taxon>
        <taxon>Fungi</taxon>
        <taxon>Dikarya</taxon>
        <taxon>Ascomycota</taxon>
        <taxon>Pezizomycotina</taxon>
        <taxon>Sordariomycetes</taxon>
        <taxon>Xylariomycetidae</taxon>
        <taxon>Xylariales</taxon>
        <taxon>Xylariaceae</taxon>
        <taxon>Rosellinia</taxon>
    </lineage>
</organism>